<dbReference type="Pfam" id="PF00072">
    <property type="entry name" value="Response_reg"/>
    <property type="match status" value="1"/>
</dbReference>
<evidence type="ECO:0000256" key="8">
    <source>
        <dbReference type="SAM" id="MobiDB-lite"/>
    </source>
</evidence>
<protein>
    <recommendedName>
        <fullName evidence="13">DNA-binding response regulator</fullName>
    </recommendedName>
</protein>
<evidence type="ECO:0000313" key="12">
    <source>
        <dbReference type="Proteomes" id="UP000232638"/>
    </source>
</evidence>
<dbReference type="GO" id="GO:0000156">
    <property type="term" value="F:phosphorelay response regulator activity"/>
    <property type="evidence" value="ECO:0007669"/>
    <property type="project" value="TreeGrafter"/>
</dbReference>
<keyword evidence="12" id="KW-1185">Reference proteome</keyword>
<dbReference type="Pfam" id="PF00486">
    <property type="entry name" value="Trans_reg_C"/>
    <property type="match status" value="1"/>
</dbReference>
<dbReference type="Gene3D" id="3.40.50.2300">
    <property type="match status" value="1"/>
</dbReference>
<dbReference type="InterPro" id="IPR011006">
    <property type="entry name" value="CheY-like_superfamily"/>
</dbReference>
<dbReference type="SMART" id="SM00862">
    <property type="entry name" value="Trans_reg_C"/>
    <property type="match status" value="1"/>
</dbReference>
<feature type="modified residue" description="4-aspartylphosphate" evidence="6">
    <location>
        <position position="132"/>
    </location>
</feature>
<dbReference type="GO" id="GO:0032993">
    <property type="term" value="C:protein-DNA complex"/>
    <property type="evidence" value="ECO:0007669"/>
    <property type="project" value="TreeGrafter"/>
</dbReference>
<dbReference type="Proteomes" id="UP000232638">
    <property type="component" value="Chromosome"/>
</dbReference>
<evidence type="ECO:0000313" key="11">
    <source>
        <dbReference type="EMBL" id="AUB80949.1"/>
    </source>
</evidence>
<evidence type="ECO:0000259" key="10">
    <source>
        <dbReference type="PROSITE" id="PS51755"/>
    </source>
</evidence>
<evidence type="ECO:0000256" key="4">
    <source>
        <dbReference type="ARBA" id="ARBA00023125"/>
    </source>
</evidence>
<evidence type="ECO:0000256" key="2">
    <source>
        <dbReference type="ARBA" id="ARBA00023012"/>
    </source>
</evidence>
<dbReference type="PANTHER" id="PTHR48111">
    <property type="entry name" value="REGULATOR OF RPOS"/>
    <property type="match status" value="1"/>
</dbReference>
<dbReference type="OrthoDB" id="9802426at2"/>
<keyword evidence="5" id="KW-0804">Transcription</keyword>
<evidence type="ECO:0000256" key="7">
    <source>
        <dbReference type="PROSITE-ProRule" id="PRU01091"/>
    </source>
</evidence>
<feature type="domain" description="Response regulatory" evidence="9">
    <location>
        <begin position="85"/>
        <end position="196"/>
    </location>
</feature>
<dbReference type="EMBL" id="CP020370">
    <property type="protein sequence ID" value="AUB80949.1"/>
    <property type="molecule type" value="Genomic_DNA"/>
</dbReference>
<dbReference type="InterPro" id="IPR039420">
    <property type="entry name" value="WalR-like"/>
</dbReference>
<dbReference type="Gene3D" id="1.10.10.10">
    <property type="entry name" value="Winged helix-like DNA-binding domain superfamily/Winged helix DNA-binding domain"/>
    <property type="match status" value="1"/>
</dbReference>
<sequence length="313" mass="33964">MLAALPGGAGPGAPAVETEQGGRAFGGTPPSPGTAAAGHRGSRAQRTDERRERGLLEQAVQRNVYNECETQMTTRTRPMPNTGARTLLVDDDPTFRNLLEHILLDHGYQVRTAGSAAELLRQADSCDLILLDLGLPDEDGLVLLRRYRTQWRARVVVLSGRCDAESRLGALELGADEVLTKPFSPRELLLRLARLVEHPAERPGGAPTPVLCFGGWQLDLSGRHLWSPLGTEVCLSRGEFELLRALAEARGAVVARSRLEDLLPTRGDPHPGTLTVLMHRLRRKLAVDCADAPALETLPGIGYRLRPEAAARA</sequence>
<dbReference type="InterPro" id="IPR001789">
    <property type="entry name" value="Sig_transdc_resp-reg_receiver"/>
</dbReference>
<dbReference type="GO" id="GO:0005829">
    <property type="term" value="C:cytosol"/>
    <property type="evidence" value="ECO:0007669"/>
    <property type="project" value="TreeGrafter"/>
</dbReference>
<dbReference type="PANTHER" id="PTHR48111:SF4">
    <property type="entry name" value="DNA-BINDING DUAL TRANSCRIPTIONAL REGULATOR OMPR"/>
    <property type="match status" value="1"/>
</dbReference>
<dbReference type="SMART" id="SM00448">
    <property type="entry name" value="REC"/>
    <property type="match status" value="1"/>
</dbReference>
<proteinExistence type="predicted"/>
<organism evidence="11 12">
    <name type="scientific">Candidatus Thiodictyon syntrophicum</name>
    <dbReference type="NCBI Taxonomy" id="1166950"/>
    <lineage>
        <taxon>Bacteria</taxon>
        <taxon>Pseudomonadati</taxon>
        <taxon>Pseudomonadota</taxon>
        <taxon>Gammaproteobacteria</taxon>
        <taxon>Chromatiales</taxon>
        <taxon>Chromatiaceae</taxon>
        <taxon>Thiodictyon</taxon>
    </lineage>
</organism>
<dbReference type="SUPFAM" id="SSF52172">
    <property type="entry name" value="CheY-like"/>
    <property type="match status" value="1"/>
</dbReference>
<feature type="region of interest" description="Disordered" evidence="8">
    <location>
        <begin position="1"/>
        <end position="53"/>
    </location>
</feature>
<dbReference type="InterPro" id="IPR016032">
    <property type="entry name" value="Sig_transdc_resp-reg_C-effctor"/>
</dbReference>
<dbReference type="GO" id="GO:0000976">
    <property type="term" value="F:transcription cis-regulatory region binding"/>
    <property type="evidence" value="ECO:0007669"/>
    <property type="project" value="TreeGrafter"/>
</dbReference>
<reference evidence="11 12" key="1">
    <citation type="submission" date="2017-03" db="EMBL/GenBank/DDBJ databases">
        <title>Complete genome sequence of Candidatus 'Thiodictyon syntrophicum' sp. nov. strain Cad16T, a photolithoautotroph purple sulfur bacterium isolated from an alpine meromictic lake.</title>
        <authorList>
            <person name="Luedin S.M."/>
            <person name="Pothier J.F."/>
            <person name="Danza F."/>
            <person name="Storelli N."/>
            <person name="Wittwer M."/>
            <person name="Tonolla M."/>
        </authorList>
    </citation>
    <scope>NUCLEOTIDE SEQUENCE [LARGE SCALE GENOMIC DNA]</scope>
    <source>
        <strain evidence="11 12">Cad16T</strain>
    </source>
</reference>
<evidence type="ECO:0000256" key="1">
    <source>
        <dbReference type="ARBA" id="ARBA00022553"/>
    </source>
</evidence>
<keyword evidence="3" id="KW-0805">Transcription regulation</keyword>
<feature type="DNA-binding region" description="OmpR/PhoB-type" evidence="7">
    <location>
        <begin position="208"/>
        <end position="307"/>
    </location>
</feature>
<dbReference type="CDD" id="cd00156">
    <property type="entry name" value="REC"/>
    <property type="match status" value="1"/>
</dbReference>
<dbReference type="PROSITE" id="PS51755">
    <property type="entry name" value="OMPR_PHOB"/>
    <property type="match status" value="1"/>
</dbReference>
<keyword evidence="1 6" id="KW-0597">Phosphoprotein</keyword>
<evidence type="ECO:0000259" key="9">
    <source>
        <dbReference type="PROSITE" id="PS50110"/>
    </source>
</evidence>
<dbReference type="AlphaFoldDB" id="A0A2K8U6B0"/>
<keyword evidence="4 7" id="KW-0238">DNA-binding</keyword>
<evidence type="ECO:0008006" key="13">
    <source>
        <dbReference type="Google" id="ProtNLM"/>
    </source>
</evidence>
<dbReference type="InterPro" id="IPR036388">
    <property type="entry name" value="WH-like_DNA-bd_sf"/>
</dbReference>
<gene>
    <name evidence="11" type="ORF">THSYN_08310</name>
</gene>
<keyword evidence="2" id="KW-0902">Two-component regulatory system</keyword>
<evidence type="ECO:0000256" key="6">
    <source>
        <dbReference type="PROSITE-ProRule" id="PRU00169"/>
    </source>
</evidence>
<dbReference type="InterPro" id="IPR001867">
    <property type="entry name" value="OmpR/PhoB-type_DNA-bd"/>
</dbReference>
<dbReference type="SUPFAM" id="SSF46894">
    <property type="entry name" value="C-terminal effector domain of the bipartite response regulators"/>
    <property type="match status" value="1"/>
</dbReference>
<feature type="domain" description="OmpR/PhoB-type" evidence="10">
    <location>
        <begin position="208"/>
        <end position="307"/>
    </location>
</feature>
<name>A0A2K8U6B0_9GAMM</name>
<dbReference type="CDD" id="cd00383">
    <property type="entry name" value="trans_reg_C"/>
    <property type="match status" value="1"/>
</dbReference>
<dbReference type="PROSITE" id="PS50110">
    <property type="entry name" value="RESPONSE_REGULATORY"/>
    <property type="match status" value="1"/>
</dbReference>
<dbReference type="KEGG" id="tsy:THSYN_08310"/>
<evidence type="ECO:0000256" key="3">
    <source>
        <dbReference type="ARBA" id="ARBA00023015"/>
    </source>
</evidence>
<dbReference type="GO" id="GO:0006355">
    <property type="term" value="P:regulation of DNA-templated transcription"/>
    <property type="evidence" value="ECO:0007669"/>
    <property type="project" value="InterPro"/>
</dbReference>
<evidence type="ECO:0000256" key="5">
    <source>
        <dbReference type="ARBA" id="ARBA00023163"/>
    </source>
</evidence>
<accession>A0A2K8U6B0</accession>